<evidence type="ECO:0000313" key="2">
    <source>
        <dbReference type="Proteomes" id="UP000521868"/>
    </source>
</evidence>
<protein>
    <submittedName>
        <fullName evidence="1">DUF937 domain-containing protein</fullName>
    </submittedName>
</protein>
<accession>A0A7X6I4Z2</accession>
<keyword evidence="2" id="KW-1185">Reference proteome</keyword>
<comment type="caution">
    <text evidence="1">The sequence shown here is derived from an EMBL/GenBank/DDBJ whole genome shotgun (WGS) entry which is preliminary data.</text>
</comment>
<dbReference type="AlphaFoldDB" id="A0A7X6I4Z2"/>
<evidence type="ECO:0000313" key="1">
    <source>
        <dbReference type="EMBL" id="NKE64793.1"/>
    </source>
</evidence>
<proteinExistence type="predicted"/>
<dbReference type="InterPro" id="IPR009282">
    <property type="entry name" value="DUF937"/>
</dbReference>
<dbReference type="RefSeq" id="WP_168105852.1">
    <property type="nucleotide sequence ID" value="NZ_VTOX01000001.1"/>
</dbReference>
<gene>
    <name evidence="1" type="ORF">RAMLITH_03080</name>
</gene>
<dbReference type="Pfam" id="PF06078">
    <property type="entry name" value="DUF937"/>
    <property type="match status" value="1"/>
</dbReference>
<dbReference type="EMBL" id="VTOX01000001">
    <property type="protein sequence ID" value="NKE64793.1"/>
    <property type="molecule type" value="Genomic_DNA"/>
</dbReference>
<sequence length="206" mass="19778">MNLTDLLAQAGGLQSVARDLGISEAQAASGAEALLPAIMGGMKKQAQAQPAGLEGLGGLLGQLGGGSLLDQVLSPQPTDPSQGNAVLGQIFGSKDVSRTVADSAASRSGLDSGLLRKMLPLLAMLVTGYMARQAGGGQPLETAGSGPGLGGLAGSLGGLFGGRSTGTAGAGGAGAAGPWGGLGAMLDANGDGNALDDILRMAGGSR</sequence>
<name>A0A7X6I4Z2_9BURK</name>
<reference evidence="1 2" key="1">
    <citation type="journal article" date="2020" name="Nature">
        <title>Bacterial chemolithoautotrophy via manganese oxidation.</title>
        <authorList>
            <person name="Yu H."/>
            <person name="Leadbetter J.R."/>
        </authorList>
    </citation>
    <scope>NUCLEOTIDE SEQUENCE [LARGE SCALE GENOMIC DNA]</scope>
    <source>
        <strain evidence="1 2">RBP-1</strain>
    </source>
</reference>
<organism evidence="1 2">
    <name type="scientific">Ramlibacter lithotrophicus</name>
    <dbReference type="NCBI Taxonomy" id="2606681"/>
    <lineage>
        <taxon>Bacteria</taxon>
        <taxon>Pseudomonadati</taxon>
        <taxon>Pseudomonadota</taxon>
        <taxon>Betaproteobacteria</taxon>
        <taxon>Burkholderiales</taxon>
        <taxon>Comamonadaceae</taxon>
        <taxon>Ramlibacter</taxon>
    </lineage>
</organism>
<dbReference type="Proteomes" id="UP000521868">
    <property type="component" value="Unassembled WGS sequence"/>
</dbReference>